<proteinExistence type="predicted"/>
<dbReference type="EMBL" id="CATOUU010000842">
    <property type="protein sequence ID" value="CAI9953873.1"/>
    <property type="molecule type" value="Genomic_DNA"/>
</dbReference>
<gene>
    <name evidence="3" type="ORF">HINF_LOCUS41518</name>
    <name evidence="4" type="ORF">HINF_LOCUS51066</name>
    <name evidence="5" type="ORF">HINF_LOCUS54882</name>
    <name evidence="6" type="ORF">HINF_LOCUS59442</name>
</gene>
<reference evidence="3" key="1">
    <citation type="submission" date="2023-06" db="EMBL/GenBank/DDBJ databases">
        <authorList>
            <person name="Kurt Z."/>
        </authorList>
    </citation>
    <scope>NUCLEOTIDE SEQUENCE</scope>
</reference>
<dbReference type="InterPro" id="IPR000095">
    <property type="entry name" value="CRIB_dom"/>
</dbReference>
<dbReference type="AlphaFoldDB" id="A0AA86Q9J4"/>
<dbReference type="EMBL" id="CAXDID020000341">
    <property type="protein sequence ID" value="CAL6079558.1"/>
    <property type="molecule type" value="Genomic_DNA"/>
</dbReference>
<organism evidence="3">
    <name type="scientific">Hexamita inflata</name>
    <dbReference type="NCBI Taxonomy" id="28002"/>
    <lineage>
        <taxon>Eukaryota</taxon>
        <taxon>Metamonada</taxon>
        <taxon>Diplomonadida</taxon>
        <taxon>Hexamitidae</taxon>
        <taxon>Hexamitinae</taxon>
        <taxon>Hexamita</taxon>
    </lineage>
</organism>
<dbReference type="EMBL" id="CATOUU010000968">
    <property type="protein sequence ID" value="CAI9963421.1"/>
    <property type="molecule type" value="Genomic_DNA"/>
</dbReference>
<dbReference type="Proteomes" id="UP001642409">
    <property type="component" value="Unassembled WGS sequence"/>
</dbReference>
<name>A0AA86Q9J4_9EUKA</name>
<evidence type="ECO:0000313" key="7">
    <source>
        <dbReference type="Proteomes" id="UP001642409"/>
    </source>
</evidence>
<reference evidence="5 7" key="2">
    <citation type="submission" date="2024-07" db="EMBL/GenBank/DDBJ databases">
        <authorList>
            <person name="Akdeniz Z."/>
        </authorList>
    </citation>
    <scope>NUCLEOTIDE SEQUENCE [LARGE SCALE GENOMIC DNA]</scope>
</reference>
<evidence type="ECO:0000259" key="2">
    <source>
        <dbReference type="PROSITE" id="PS50108"/>
    </source>
</evidence>
<evidence type="ECO:0000256" key="1">
    <source>
        <dbReference type="SAM" id="MobiDB-lite"/>
    </source>
</evidence>
<feature type="compositionally biased region" description="Low complexity" evidence="1">
    <location>
        <begin position="51"/>
        <end position="87"/>
    </location>
</feature>
<dbReference type="PROSITE" id="PS50108">
    <property type="entry name" value="CRIB"/>
    <property type="match status" value="1"/>
</dbReference>
<feature type="domain" description="CRIB" evidence="2">
    <location>
        <begin position="14"/>
        <end position="27"/>
    </location>
</feature>
<evidence type="ECO:0000313" key="3">
    <source>
        <dbReference type="EMBL" id="CAI9953873.1"/>
    </source>
</evidence>
<accession>A0AA86Q9J4</accession>
<protein>
    <submittedName>
        <fullName evidence="3">CRIB domain</fullName>
    </submittedName>
    <submittedName>
        <fullName evidence="5">CRIB_domain</fullName>
    </submittedName>
</protein>
<evidence type="ECO:0000313" key="4">
    <source>
        <dbReference type="EMBL" id="CAI9963421.1"/>
    </source>
</evidence>
<feature type="region of interest" description="Disordered" evidence="1">
    <location>
        <begin position="1"/>
        <end position="109"/>
    </location>
</feature>
<keyword evidence="7" id="KW-1185">Reference proteome</keyword>
<evidence type="ECO:0000313" key="6">
    <source>
        <dbReference type="EMBL" id="CAL6079558.1"/>
    </source>
</evidence>
<dbReference type="EMBL" id="CAXDID020000288">
    <property type="protein sequence ID" value="CAL6070893.1"/>
    <property type="molecule type" value="Genomic_DNA"/>
</dbReference>
<feature type="compositionally biased region" description="Gly residues" evidence="1">
    <location>
        <begin position="99"/>
        <end position="109"/>
    </location>
</feature>
<feature type="compositionally biased region" description="Polar residues" evidence="1">
    <location>
        <begin position="1"/>
        <end position="12"/>
    </location>
</feature>
<evidence type="ECO:0000313" key="5">
    <source>
        <dbReference type="EMBL" id="CAL6070893.1"/>
    </source>
</evidence>
<comment type="caution">
    <text evidence="3">The sequence shown here is derived from an EMBL/GenBank/DDBJ whole genome shotgun (WGS) entry which is preliminary data.</text>
</comment>
<sequence length="109" mass="12446">MSKQSFAINNHRNLGDPNNIKHEIHYGMAPRNQKDANSDWAPKGDPYVKKNPTPQQNQEQPYQNSQNQQAVEQPKAQQVPKQQQQPQQKREDFQTRGTSCGGGKSTGFW</sequence>